<protein>
    <submittedName>
        <fullName evidence="1">Uncharacterized protein</fullName>
    </submittedName>
</protein>
<dbReference type="RefSeq" id="XP_007693989.1">
    <property type="nucleotide sequence ID" value="XM_007695799.1"/>
</dbReference>
<sequence>MGGYFDGAASVALGALLHALTTSSRVLGASRCSRSRQPPIPNGRGLGILRLTLDILVLYTIDSNSS</sequence>
<accession>W6YPP5</accession>
<gene>
    <name evidence="1" type="ORF">COCMIDRAFT_111423</name>
</gene>
<dbReference type="EMBL" id="KI964389">
    <property type="protein sequence ID" value="EUC39493.1"/>
    <property type="molecule type" value="Genomic_DNA"/>
</dbReference>
<dbReference type="Proteomes" id="UP000054032">
    <property type="component" value="Unassembled WGS sequence"/>
</dbReference>
<dbReference type="GeneID" id="19119768"/>
<name>W6YPP5_COCMI</name>
<evidence type="ECO:0000313" key="2">
    <source>
        <dbReference type="Proteomes" id="UP000054032"/>
    </source>
</evidence>
<organism evidence="1 2">
    <name type="scientific">Bipolaris oryzae ATCC 44560</name>
    <dbReference type="NCBI Taxonomy" id="930090"/>
    <lineage>
        <taxon>Eukaryota</taxon>
        <taxon>Fungi</taxon>
        <taxon>Dikarya</taxon>
        <taxon>Ascomycota</taxon>
        <taxon>Pezizomycotina</taxon>
        <taxon>Dothideomycetes</taxon>
        <taxon>Pleosporomycetidae</taxon>
        <taxon>Pleosporales</taxon>
        <taxon>Pleosporineae</taxon>
        <taxon>Pleosporaceae</taxon>
        <taxon>Bipolaris</taxon>
    </lineage>
</organism>
<reference evidence="1 2" key="1">
    <citation type="journal article" date="2013" name="PLoS Genet.">
        <title>Comparative genome structure, secondary metabolite, and effector coding capacity across Cochliobolus pathogens.</title>
        <authorList>
            <person name="Condon B.J."/>
            <person name="Leng Y."/>
            <person name="Wu D."/>
            <person name="Bushley K.E."/>
            <person name="Ohm R.A."/>
            <person name="Otillar R."/>
            <person name="Martin J."/>
            <person name="Schackwitz W."/>
            <person name="Grimwood J."/>
            <person name="MohdZainudin N."/>
            <person name="Xue C."/>
            <person name="Wang R."/>
            <person name="Manning V.A."/>
            <person name="Dhillon B."/>
            <person name="Tu Z.J."/>
            <person name="Steffenson B.J."/>
            <person name="Salamov A."/>
            <person name="Sun H."/>
            <person name="Lowry S."/>
            <person name="LaButti K."/>
            <person name="Han J."/>
            <person name="Copeland A."/>
            <person name="Lindquist E."/>
            <person name="Barry K."/>
            <person name="Schmutz J."/>
            <person name="Baker S.E."/>
            <person name="Ciuffetti L.M."/>
            <person name="Grigoriev I.V."/>
            <person name="Zhong S."/>
            <person name="Turgeon B.G."/>
        </authorList>
    </citation>
    <scope>NUCLEOTIDE SEQUENCE [LARGE SCALE GENOMIC DNA]</scope>
    <source>
        <strain evidence="1 2">ATCC 44560</strain>
    </source>
</reference>
<keyword evidence="2" id="KW-1185">Reference proteome</keyword>
<evidence type="ECO:0000313" key="1">
    <source>
        <dbReference type="EMBL" id="EUC39493.1"/>
    </source>
</evidence>
<dbReference type="KEGG" id="bor:COCMIDRAFT_111423"/>
<proteinExistence type="predicted"/>
<dbReference type="AlphaFoldDB" id="W6YPP5"/>
<dbReference type="HOGENOM" id="CLU_2830813_0_0_1"/>